<dbReference type="EMBL" id="DRUC01000036">
    <property type="protein sequence ID" value="HHF47997.1"/>
    <property type="molecule type" value="Genomic_DNA"/>
</dbReference>
<comment type="caution">
    <text evidence="3">The sequence shown here is derived from an EMBL/GenBank/DDBJ whole genome shotgun (WGS) entry which is preliminary data.</text>
</comment>
<name>A0A7C4S5N3_9EURY</name>
<comment type="similarity">
    <text evidence="1">Belongs to the UPF0216 family.</text>
</comment>
<evidence type="ECO:0000313" key="2">
    <source>
        <dbReference type="EMBL" id="HGE66877.1"/>
    </source>
</evidence>
<dbReference type="Pfam" id="PF01886">
    <property type="entry name" value="DUF61"/>
    <property type="match status" value="1"/>
</dbReference>
<evidence type="ECO:0000313" key="4">
    <source>
        <dbReference type="EMBL" id="HHF47997.1"/>
    </source>
</evidence>
<dbReference type="NCBIfam" id="NF003153">
    <property type="entry name" value="PRK04115.1"/>
    <property type="match status" value="1"/>
</dbReference>
<reference evidence="3" key="1">
    <citation type="journal article" date="2020" name="mSystems">
        <title>Genome- and Community-Level Interaction Insights into Carbon Utilization and Element Cycling Functions of Hydrothermarchaeota in Hydrothermal Sediment.</title>
        <authorList>
            <person name="Zhou Z."/>
            <person name="Liu Y."/>
            <person name="Xu W."/>
            <person name="Pan J."/>
            <person name="Luo Z.H."/>
            <person name="Li M."/>
        </authorList>
    </citation>
    <scope>NUCLEOTIDE SEQUENCE [LARGE SCALE GENOMIC DNA]</scope>
    <source>
        <strain evidence="4">SpSt-10</strain>
        <strain evidence="3">SpSt-62</strain>
        <strain evidence="2">SpSt-97</strain>
    </source>
</reference>
<dbReference type="EMBL" id="DTPI01000033">
    <property type="protein sequence ID" value="HGE66877.1"/>
    <property type="molecule type" value="Genomic_DNA"/>
</dbReference>
<dbReference type="HAMAP" id="MF_00585">
    <property type="entry name" value="UPF0216"/>
    <property type="match status" value="1"/>
</dbReference>
<sequence>MTDRVLAKLIESVNRHLPERKQSLKALINSENPTIKARDGNEYYIEKEELEFIAKFVEEFDWDKFYIPIILEMTNLGEEYVIYVRDKRHAKFLEKAFGFNRYSGNTMLLYTYEMQKIRRKLKTTTQVMFRV</sequence>
<dbReference type="PIRSF" id="PIRSF005264">
    <property type="entry name" value="UCP005264"/>
    <property type="match status" value="1"/>
</dbReference>
<organism evidence="3">
    <name type="scientific">Geoglobus ahangari</name>
    <dbReference type="NCBI Taxonomy" id="113653"/>
    <lineage>
        <taxon>Archaea</taxon>
        <taxon>Methanobacteriati</taxon>
        <taxon>Methanobacteriota</taxon>
        <taxon>Archaeoglobi</taxon>
        <taxon>Archaeoglobales</taxon>
        <taxon>Archaeoglobaceae</taxon>
        <taxon>Geoglobus</taxon>
    </lineage>
</organism>
<dbReference type="AlphaFoldDB" id="A0A7C4S5N3"/>
<accession>A0A7C4S5N3</accession>
<evidence type="ECO:0000256" key="1">
    <source>
        <dbReference type="HAMAP-Rule" id="MF_00585"/>
    </source>
</evidence>
<evidence type="ECO:0000313" key="3">
    <source>
        <dbReference type="EMBL" id="HGU59473.1"/>
    </source>
</evidence>
<proteinExistence type="inferred from homology"/>
<gene>
    <name evidence="4" type="ORF">ENL48_02000</name>
    <name evidence="3" type="ORF">ENT89_04765</name>
    <name evidence="2" type="ORF">ENX77_07185</name>
</gene>
<dbReference type="InterPro" id="IPR002746">
    <property type="entry name" value="UPF0216"/>
</dbReference>
<protein>
    <recommendedName>
        <fullName evidence="1">UPF0216 protein ENL48_02000</fullName>
    </recommendedName>
</protein>
<dbReference type="EMBL" id="DTAK01000037">
    <property type="protein sequence ID" value="HGU59473.1"/>
    <property type="molecule type" value="Genomic_DNA"/>
</dbReference>